<dbReference type="InterPro" id="IPR011009">
    <property type="entry name" value="Kinase-like_dom_sf"/>
</dbReference>
<dbReference type="PROSITE" id="PS50011">
    <property type="entry name" value="PROTEIN_KINASE_DOM"/>
    <property type="match status" value="1"/>
</dbReference>
<dbReference type="EMBL" id="JBICCN010000254">
    <property type="protein sequence ID" value="KAL3082752.1"/>
    <property type="molecule type" value="Genomic_DNA"/>
</dbReference>
<dbReference type="Gene3D" id="1.10.510.10">
    <property type="entry name" value="Transferase(Phosphotransferase) domain 1"/>
    <property type="match status" value="1"/>
</dbReference>
<sequence length="346" mass="39772">MVTLELLEHFLLPWLGFHSSVNRCNNTDARQLPPTMVKCKVQKRDDEEEKRGTKWKRMGVISKGTYSKIEKVCRVEKPQLIAACKIISLQEGEEIDDFLVEIEILTQCKGQPNIVELISYYFHEQKLFMMFEYCAGGAVDSIMVELNKPLNEPQIAHVTRAVCSAVEFLHSRAIIHRDIKAGNVLLTGDGAVKLADFGVSAIMKNNERRDSFIGTPYWMAPEVIICETFKDRPYDCRADIWSLGITCIEMAQMEPPNYNMNPMRVAFKVQKSEPPTLEQPHKWTTEFSDFLLKCLVKKLDERWGASQLLMHPFIHSANDRRPIVQLLYEMNAVFVPKECRNGEREG</sequence>
<proteinExistence type="predicted"/>
<dbReference type="Proteomes" id="UP001620645">
    <property type="component" value="Unassembled WGS sequence"/>
</dbReference>
<feature type="domain" description="Protein kinase" evidence="1">
    <location>
        <begin position="55"/>
        <end position="314"/>
    </location>
</feature>
<reference evidence="2 3" key="1">
    <citation type="submission" date="2024-10" db="EMBL/GenBank/DDBJ databases">
        <authorList>
            <person name="Kim D."/>
        </authorList>
    </citation>
    <scope>NUCLEOTIDE SEQUENCE [LARGE SCALE GENOMIC DNA]</scope>
    <source>
        <strain evidence="2">Taebaek</strain>
    </source>
</reference>
<keyword evidence="3" id="KW-1185">Reference proteome</keyword>
<dbReference type="InterPro" id="IPR051585">
    <property type="entry name" value="STE20_Ser/Thr_Kinases"/>
</dbReference>
<dbReference type="PROSITE" id="PS00108">
    <property type="entry name" value="PROTEIN_KINASE_ST"/>
    <property type="match status" value="1"/>
</dbReference>
<comment type="caution">
    <text evidence="2">The sequence shown here is derived from an EMBL/GenBank/DDBJ whole genome shotgun (WGS) entry which is preliminary data.</text>
</comment>
<dbReference type="SMART" id="SM00220">
    <property type="entry name" value="S_TKc"/>
    <property type="match status" value="1"/>
</dbReference>
<gene>
    <name evidence="2" type="ORF">niasHS_010554</name>
</gene>
<protein>
    <recommendedName>
        <fullName evidence="1">Protein kinase domain-containing protein</fullName>
    </recommendedName>
</protein>
<dbReference type="PANTHER" id="PTHR46538:SF3">
    <property type="entry name" value="PROTEIN KINASE DOMAIN-CONTAINING PROTEIN"/>
    <property type="match status" value="1"/>
</dbReference>
<dbReference type="SUPFAM" id="SSF56112">
    <property type="entry name" value="Protein kinase-like (PK-like)"/>
    <property type="match status" value="1"/>
</dbReference>
<dbReference type="PANTHER" id="PTHR46538">
    <property type="entry name" value="PROTEIN KINASE DOMAIN-CONTAINING PROTEIN"/>
    <property type="match status" value="1"/>
</dbReference>
<accession>A0ABD2IUE8</accession>
<dbReference type="FunFam" id="1.10.510.10:FF:001298">
    <property type="entry name" value="STE20-like kinase"/>
    <property type="match status" value="1"/>
</dbReference>
<evidence type="ECO:0000313" key="3">
    <source>
        <dbReference type="Proteomes" id="UP001620645"/>
    </source>
</evidence>
<dbReference type="Pfam" id="PF00069">
    <property type="entry name" value="Pkinase"/>
    <property type="match status" value="1"/>
</dbReference>
<dbReference type="InterPro" id="IPR008271">
    <property type="entry name" value="Ser/Thr_kinase_AS"/>
</dbReference>
<name>A0ABD2IUE8_HETSC</name>
<organism evidence="2 3">
    <name type="scientific">Heterodera schachtii</name>
    <name type="common">Sugarbeet cyst nematode worm</name>
    <name type="synonym">Tylenchus schachtii</name>
    <dbReference type="NCBI Taxonomy" id="97005"/>
    <lineage>
        <taxon>Eukaryota</taxon>
        <taxon>Metazoa</taxon>
        <taxon>Ecdysozoa</taxon>
        <taxon>Nematoda</taxon>
        <taxon>Chromadorea</taxon>
        <taxon>Rhabditida</taxon>
        <taxon>Tylenchina</taxon>
        <taxon>Tylenchomorpha</taxon>
        <taxon>Tylenchoidea</taxon>
        <taxon>Heteroderidae</taxon>
        <taxon>Heteroderinae</taxon>
        <taxon>Heterodera</taxon>
    </lineage>
</organism>
<dbReference type="AlphaFoldDB" id="A0ABD2IUE8"/>
<evidence type="ECO:0000313" key="2">
    <source>
        <dbReference type="EMBL" id="KAL3082752.1"/>
    </source>
</evidence>
<dbReference type="InterPro" id="IPR000719">
    <property type="entry name" value="Prot_kinase_dom"/>
</dbReference>
<evidence type="ECO:0000259" key="1">
    <source>
        <dbReference type="PROSITE" id="PS50011"/>
    </source>
</evidence>